<evidence type="ECO:0000256" key="9">
    <source>
        <dbReference type="SAM" id="MobiDB-lite"/>
    </source>
</evidence>
<dbReference type="Gene3D" id="3.90.1150.10">
    <property type="entry name" value="Aspartate Aminotransferase, domain 1"/>
    <property type="match status" value="1"/>
</dbReference>
<dbReference type="Gene3D" id="3.40.640.10">
    <property type="entry name" value="Type I PLP-dependent aspartate aminotransferase-like (Major domain)"/>
    <property type="match status" value="1"/>
</dbReference>
<dbReference type="CDD" id="cd06453">
    <property type="entry name" value="SufS_like"/>
    <property type="match status" value="1"/>
</dbReference>
<evidence type="ECO:0000313" key="12">
    <source>
        <dbReference type="Proteomes" id="UP000183868"/>
    </source>
</evidence>
<dbReference type="Proteomes" id="UP000183868">
    <property type="component" value="Chromosome"/>
</dbReference>
<comment type="catalytic activity">
    <reaction evidence="6 8">
        <text>(sulfur carrier)-H + L-cysteine = (sulfur carrier)-SH + L-alanine</text>
        <dbReference type="Rhea" id="RHEA:43892"/>
        <dbReference type="Rhea" id="RHEA-COMP:14737"/>
        <dbReference type="Rhea" id="RHEA-COMP:14739"/>
        <dbReference type="ChEBI" id="CHEBI:29917"/>
        <dbReference type="ChEBI" id="CHEBI:35235"/>
        <dbReference type="ChEBI" id="CHEBI:57972"/>
        <dbReference type="ChEBI" id="CHEBI:64428"/>
        <dbReference type="EC" id="2.8.1.7"/>
    </reaction>
</comment>
<dbReference type="GO" id="GO:0030170">
    <property type="term" value="F:pyridoxal phosphate binding"/>
    <property type="evidence" value="ECO:0007669"/>
    <property type="project" value="UniProtKB-UniRule"/>
</dbReference>
<keyword evidence="5 8" id="KW-0663">Pyridoxal phosphate</keyword>
<evidence type="ECO:0000256" key="1">
    <source>
        <dbReference type="ARBA" id="ARBA00001933"/>
    </source>
</evidence>
<feature type="domain" description="Aminotransferase class V" evidence="10">
    <location>
        <begin position="64"/>
        <end position="433"/>
    </location>
</feature>
<dbReference type="GO" id="GO:0031071">
    <property type="term" value="F:cysteine desulfurase activity"/>
    <property type="evidence" value="ECO:0007669"/>
    <property type="project" value="UniProtKB-UniRule"/>
</dbReference>
<evidence type="ECO:0000313" key="11">
    <source>
        <dbReference type="EMBL" id="APF18826.1"/>
    </source>
</evidence>
<dbReference type="InterPro" id="IPR000192">
    <property type="entry name" value="Aminotrans_V_dom"/>
</dbReference>
<dbReference type="PIRSF" id="PIRSF005572">
    <property type="entry name" value="NifS"/>
    <property type="match status" value="1"/>
</dbReference>
<evidence type="ECO:0000259" key="10">
    <source>
        <dbReference type="Pfam" id="PF00266"/>
    </source>
</evidence>
<dbReference type="SUPFAM" id="SSF53383">
    <property type="entry name" value="PLP-dependent transferases"/>
    <property type="match status" value="1"/>
</dbReference>
<dbReference type="PANTHER" id="PTHR43586:SF8">
    <property type="entry name" value="CYSTEINE DESULFURASE 1, CHLOROPLASTIC"/>
    <property type="match status" value="1"/>
</dbReference>
<dbReference type="EC" id="2.8.1.7" evidence="8"/>
<protein>
    <recommendedName>
        <fullName evidence="8">Cysteine desulfurase</fullName>
        <ecNumber evidence="8">2.8.1.7</ecNumber>
    </recommendedName>
</protein>
<gene>
    <name evidence="11" type="ORF">Cabys_2077</name>
</gene>
<dbReference type="InterPro" id="IPR015424">
    <property type="entry name" value="PyrdxlP-dep_Trfase"/>
</dbReference>
<proteinExistence type="inferred from homology"/>
<dbReference type="InterPro" id="IPR016454">
    <property type="entry name" value="Cysteine_dSase"/>
</dbReference>
<dbReference type="GO" id="GO:0006534">
    <property type="term" value="P:cysteine metabolic process"/>
    <property type="evidence" value="ECO:0007669"/>
    <property type="project" value="UniProtKB-UniRule"/>
</dbReference>
<dbReference type="InterPro" id="IPR010970">
    <property type="entry name" value="Cys_dSase_SufS"/>
</dbReference>
<evidence type="ECO:0000256" key="5">
    <source>
        <dbReference type="ARBA" id="ARBA00022898"/>
    </source>
</evidence>
<dbReference type="GO" id="GO:0016829">
    <property type="term" value="F:lyase activity"/>
    <property type="evidence" value="ECO:0007669"/>
    <property type="project" value="UniProtKB-KW"/>
</dbReference>
<dbReference type="InterPro" id="IPR015422">
    <property type="entry name" value="PyrdxlP-dep_Trfase_small"/>
</dbReference>
<evidence type="ECO:0000256" key="7">
    <source>
        <dbReference type="RuleBase" id="RU004504"/>
    </source>
</evidence>
<dbReference type="NCBIfam" id="TIGR01979">
    <property type="entry name" value="sufS"/>
    <property type="match status" value="1"/>
</dbReference>
<dbReference type="PANTHER" id="PTHR43586">
    <property type="entry name" value="CYSTEINE DESULFURASE"/>
    <property type="match status" value="1"/>
</dbReference>
<dbReference type="InterPro" id="IPR015421">
    <property type="entry name" value="PyrdxlP-dep_Trfase_major"/>
</dbReference>
<keyword evidence="4 8" id="KW-0808">Transferase</keyword>
<reference evidence="11 12" key="1">
    <citation type="submission" date="2016-11" db="EMBL/GenBank/DDBJ databases">
        <title>Genomic analysis of Caldithrix abyssi and proposal of a novel bacterial phylum Caldithrichaeota.</title>
        <authorList>
            <person name="Kublanov I."/>
            <person name="Sigalova O."/>
            <person name="Gavrilov S."/>
            <person name="Lebedinsky A."/>
            <person name="Ivanova N."/>
            <person name="Daum C."/>
            <person name="Reddy T."/>
            <person name="Klenk H.P."/>
            <person name="Goker M."/>
            <person name="Reva O."/>
            <person name="Miroshnichenko M."/>
            <person name="Kyprides N."/>
            <person name="Woyke T."/>
            <person name="Gelfand M."/>
        </authorList>
    </citation>
    <scope>NUCLEOTIDE SEQUENCE [LARGE SCALE GENOMIC DNA]</scope>
    <source>
        <strain evidence="11 12">LF13</strain>
    </source>
</reference>
<comment type="similarity">
    <text evidence="3 8">Belongs to the class-V pyridoxal-phosphate-dependent aminotransferase family. Csd subfamily.</text>
</comment>
<organism evidence="11 12">
    <name type="scientific">Caldithrix abyssi DSM 13497</name>
    <dbReference type="NCBI Taxonomy" id="880073"/>
    <lineage>
        <taxon>Bacteria</taxon>
        <taxon>Pseudomonadati</taxon>
        <taxon>Calditrichota</taxon>
        <taxon>Calditrichia</taxon>
        <taxon>Calditrichales</taxon>
        <taxon>Calditrichaceae</taxon>
        <taxon>Caldithrix</taxon>
    </lineage>
</organism>
<evidence type="ECO:0000256" key="6">
    <source>
        <dbReference type="ARBA" id="ARBA00050776"/>
    </source>
</evidence>
<dbReference type="PROSITE" id="PS00595">
    <property type="entry name" value="AA_TRANSFER_CLASS_5"/>
    <property type="match status" value="1"/>
</dbReference>
<accession>A0A1J1CA07</accession>
<sequence>MRKPAGQSEHGNKKTTIQQCNDRKRRGMVLQISDKTQASVQFDPYLYRKDFPILETIVHGKPLVYFDNAATTQKPEAVIQTIVDYYQGMNANVHRAIHYLGETATMAFEEARQKVARFINAPSARQIVFTRGTTEAINLVATAWGEKFISAGDEIILSEMEHHSNLIPWQILAQKVGAKLRFIPFTSEGVLDFEAFEKILSNKTRIISLTYMSNVFGTINPIKRIIRMAKDRGIPVLLDGAQSVPHLPTDVQALDCDFLAFSGHKMLGPTGIGVLYAKINHLENMNPYQGGGEMIQSVWLERATWNEIPYKFEAGTPNIAGAIALGAAVDYLSAVGMKNITLYEQELTTYALKKLAELDELVIYGNAPERGGVISFNLGEVHPHDLSHFLDQQGIAVRAGHHCAQPIMRKLDIAATTRASFYFYNTFEEIDYFVEQLKEAITFFNP</sequence>
<dbReference type="AlphaFoldDB" id="A0A1J1CA07"/>
<keyword evidence="11" id="KW-0456">Lyase</keyword>
<evidence type="ECO:0000256" key="8">
    <source>
        <dbReference type="RuleBase" id="RU004506"/>
    </source>
</evidence>
<comment type="cofactor">
    <cofactor evidence="1 7">
        <name>pyridoxal 5'-phosphate</name>
        <dbReference type="ChEBI" id="CHEBI:597326"/>
    </cofactor>
</comment>
<dbReference type="EMBL" id="CP018099">
    <property type="protein sequence ID" value="APF18826.1"/>
    <property type="molecule type" value="Genomic_DNA"/>
</dbReference>
<evidence type="ECO:0000256" key="4">
    <source>
        <dbReference type="ARBA" id="ARBA00022679"/>
    </source>
</evidence>
<evidence type="ECO:0000256" key="3">
    <source>
        <dbReference type="ARBA" id="ARBA00010447"/>
    </source>
</evidence>
<comment type="function">
    <text evidence="2 8">Catalyzes the removal of elemental sulfur and selenium atoms from L-cysteine, L-cystine, L-selenocysteine, and L-selenocystine to produce L-alanine.</text>
</comment>
<evidence type="ECO:0000256" key="2">
    <source>
        <dbReference type="ARBA" id="ARBA00002824"/>
    </source>
</evidence>
<dbReference type="KEGG" id="caby:Cabys_2077"/>
<feature type="region of interest" description="Disordered" evidence="9">
    <location>
        <begin position="1"/>
        <end position="20"/>
    </location>
</feature>
<name>A0A1J1CA07_CALAY</name>
<dbReference type="Pfam" id="PF00266">
    <property type="entry name" value="Aminotran_5"/>
    <property type="match status" value="1"/>
</dbReference>
<dbReference type="InterPro" id="IPR020578">
    <property type="entry name" value="Aminotrans_V_PyrdxlP_BS"/>
</dbReference>